<reference evidence="4 5" key="1">
    <citation type="journal article" date="2016" name="Mol. Biol. Evol.">
        <title>Comparative Genomics of Early-Diverging Mushroom-Forming Fungi Provides Insights into the Origins of Lignocellulose Decay Capabilities.</title>
        <authorList>
            <person name="Nagy L.G."/>
            <person name="Riley R."/>
            <person name="Tritt A."/>
            <person name="Adam C."/>
            <person name="Daum C."/>
            <person name="Floudas D."/>
            <person name="Sun H."/>
            <person name="Yadav J.S."/>
            <person name="Pangilinan J."/>
            <person name="Larsson K.H."/>
            <person name="Matsuura K."/>
            <person name="Barry K."/>
            <person name="Labutti K."/>
            <person name="Kuo R."/>
            <person name="Ohm R.A."/>
            <person name="Bhattacharya S.S."/>
            <person name="Shirouzu T."/>
            <person name="Yoshinaga Y."/>
            <person name="Martin F.M."/>
            <person name="Grigoriev I.V."/>
            <person name="Hibbett D.S."/>
        </authorList>
    </citation>
    <scope>NUCLEOTIDE SEQUENCE [LARGE SCALE GENOMIC DNA]</scope>
    <source>
        <strain evidence="4 5">HHB10207 ss-3</strain>
    </source>
</reference>
<feature type="region of interest" description="Disordered" evidence="2">
    <location>
        <begin position="344"/>
        <end position="496"/>
    </location>
</feature>
<evidence type="ECO:0000259" key="3">
    <source>
        <dbReference type="Pfam" id="PF19031"/>
    </source>
</evidence>
<feature type="compositionally biased region" description="Basic residues" evidence="2">
    <location>
        <begin position="274"/>
        <end position="284"/>
    </location>
</feature>
<feature type="compositionally biased region" description="Polar residues" evidence="2">
    <location>
        <begin position="295"/>
        <end position="313"/>
    </location>
</feature>
<feature type="compositionally biased region" description="Polar residues" evidence="2">
    <location>
        <begin position="485"/>
        <end position="496"/>
    </location>
</feature>
<protein>
    <recommendedName>
        <fullName evidence="3">CCZ1/INTU/HSP4 first Longin domain-containing protein</fullName>
    </recommendedName>
</protein>
<name>A0A166HXL7_9AGAM</name>
<feature type="region of interest" description="Disordered" evidence="2">
    <location>
        <begin position="241"/>
        <end position="317"/>
    </location>
</feature>
<dbReference type="AlphaFoldDB" id="A0A166HXL7"/>
<dbReference type="InterPro" id="IPR043987">
    <property type="entry name" value="CCZ1/INTU/HSP4_longin_1"/>
</dbReference>
<dbReference type="GO" id="GO:0016192">
    <property type="term" value="P:vesicle-mediated transport"/>
    <property type="evidence" value="ECO:0007669"/>
    <property type="project" value="InterPro"/>
</dbReference>
<evidence type="ECO:0000256" key="2">
    <source>
        <dbReference type="SAM" id="MobiDB-lite"/>
    </source>
</evidence>
<dbReference type="OrthoDB" id="240546at2759"/>
<evidence type="ECO:0000313" key="4">
    <source>
        <dbReference type="EMBL" id="KZT43178.1"/>
    </source>
</evidence>
<dbReference type="STRING" id="1314776.A0A166HXL7"/>
<dbReference type="GO" id="GO:0035658">
    <property type="term" value="C:Mon1-Ccz1 complex"/>
    <property type="evidence" value="ECO:0007669"/>
    <property type="project" value="InterPro"/>
</dbReference>
<dbReference type="EMBL" id="KV428009">
    <property type="protein sequence ID" value="KZT43178.1"/>
    <property type="molecule type" value="Genomic_DNA"/>
</dbReference>
<feature type="compositionally biased region" description="Polar residues" evidence="2">
    <location>
        <begin position="370"/>
        <end position="379"/>
    </location>
</feature>
<accession>A0A166HXL7</accession>
<dbReference type="PANTHER" id="PTHR13056:SF0">
    <property type="entry name" value="VACUOLAR FUSION PROTEIN CCZ1 HOMOLOG-RELATED"/>
    <property type="match status" value="1"/>
</dbReference>
<organism evidence="4 5">
    <name type="scientific">Sistotremastrum suecicum HHB10207 ss-3</name>
    <dbReference type="NCBI Taxonomy" id="1314776"/>
    <lineage>
        <taxon>Eukaryota</taxon>
        <taxon>Fungi</taxon>
        <taxon>Dikarya</taxon>
        <taxon>Basidiomycota</taxon>
        <taxon>Agaricomycotina</taxon>
        <taxon>Agaricomycetes</taxon>
        <taxon>Sistotremastrales</taxon>
        <taxon>Sistotremastraceae</taxon>
        <taxon>Sistotremastrum</taxon>
    </lineage>
</organism>
<feature type="region of interest" description="Disordered" evidence="2">
    <location>
        <begin position="587"/>
        <end position="617"/>
    </location>
</feature>
<dbReference type="Proteomes" id="UP000076798">
    <property type="component" value="Unassembled WGS sequence"/>
</dbReference>
<dbReference type="Pfam" id="PF19031">
    <property type="entry name" value="Intu_longin_1"/>
    <property type="match status" value="1"/>
</dbReference>
<feature type="compositionally biased region" description="Basic and acidic residues" evidence="2">
    <location>
        <begin position="352"/>
        <end position="367"/>
    </location>
</feature>
<gene>
    <name evidence="4" type="ORF">SISSUDRAFT_1040630</name>
</gene>
<dbReference type="PANTHER" id="PTHR13056">
    <property type="entry name" value="VACUOLAR FUSION PROTEIN CCZ1 HOMOLOG-RELATED"/>
    <property type="match status" value="1"/>
</dbReference>
<dbReference type="InterPro" id="IPR013176">
    <property type="entry name" value="Ccz1"/>
</dbReference>
<keyword evidence="5" id="KW-1185">Reference proteome</keyword>
<comment type="similarity">
    <text evidence="1">Belongs to the CCZ1 family.</text>
</comment>
<feature type="compositionally biased region" description="Polar residues" evidence="2">
    <location>
        <begin position="413"/>
        <end position="427"/>
    </location>
</feature>
<evidence type="ECO:0000256" key="1">
    <source>
        <dbReference type="ARBA" id="ARBA00005352"/>
    </source>
</evidence>
<feature type="domain" description="CCZ1/INTU/HSP4 first Longin" evidence="3">
    <location>
        <begin position="29"/>
        <end position="160"/>
    </location>
</feature>
<feature type="compositionally biased region" description="Polar residues" evidence="2">
    <location>
        <begin position="264"/>
        <end position="273"/>
    </location>
</feature>
<sequence>MSVRQPANLSYLIIYNATLQPEDTIDPDDEDADERAHILFYTCKEREVDHDRMLRQVGLAEALVNFCEMMSGTSSQCESVHSQTSRRVMISPETNYWIHACIDVGKTPQPMDIKGKGKGKEREVEPKATPTFDYHENALDDAALRAQLLHAYQWFKLQYGGFESILSRHGRQHLRNRMDRFFTSWAWNWDIEESSQLDSEFVGITTHPRSDQISSIISISSWNDSEAPFVILDSPYLYRQDPSASDTSHNPKRHNYTHHPALTSFLTTLTPSKPKTRGGRRKAKNLGQKDAKESLSPSDGHPSQTLQSKSSTLGFAMPSMPSMHMNLNVNLNMRSWSWGAGLFKSASNGHPPETKPEPEEDTQKADEGSTPATDPSNGSPADDAVAVEGEADAAHDSQDSASDAPPTEDERGTQTGADGHMSTSQMTIMPRNSLPQESSKESLDPSGLPDETLHGSKLDPVSNGEASEPAVKSDVHEASGIPPAQSGNSTPSVLQSDVSSVLESEITHEWSCAKVFLPTGSDSTQDTERRIWYISSSGLLFAILPRANISHAEMIDEHVPEDECPAKSVDSAVQLLSLVREALDSYESETRTKTGPTLTKRAVLGDGQYTANSPMSTTSNMLLHSRRLLRHMNILEVISRPTPSSLPWFAVRRSQGPEGENIEETYLELHKADATLVDVDRDLSSTSSSTGLR</sequence>
<proteinExistence type="inferred from homology"/>
<evidence type="ECO:0000313" key="5">
    <source>
        <dbReference type="Proteomes" id="UP000076798"/>
    </source>
</evidence>